<dbReference type="AlphaFoldDB" id="A0A221V482"/>
<sequence>MKNLKYLVLIGWVLILFSGLVGLLNITGIPFINEIWKSGVVVLLAGITWKLYNKKK</sequence>
<accession>A0A221V482</accession>
<keyword evidence="1" id="KW-0472">Membrane</keyword>
<evidence type="ECO:0000313" key="2">
    <source>
        <dbReference type="EMBL" id="ASO08379.1"/>
    </source>
</evidence>
<keyword evidence="1" id="KW-1133">Transmembrane helix</keyword>
<evidence type="ECO:0000256" key="1">
    <source>
        <dbReference type="SAM" id="Phobius"/>
    </source>
</evidence>
<reference evidence="2 3" key="1">
    <citation type="submission" date="2017-07" db="EMBL/GenBank/DDBJ databases">
        <title>Genome Sequence of Arenibacter algicola Strain SMS7 Isolated from a culture of the Diatom Skeletonema marinoi.</title>
        <authorList>
            <person name="Topel M."/>
            <person name="Pinder M.I.M."/>
            <person name="Johansson O.N."/>
            <person name="Kourtchenko O."/>
            <person name="Godhe A."/>
            <person name="Clarke A.K."/>
        </authorList>
    </citation>
    <scope>NUCLEOTIDE SEQUENCE [LARGE SCALE GENOMIC DNA]</scope>
    <source>
        <strain evidence="2 3">SMS7</strain>
        <plasmid evidence="3">Plasmid psms7</plasmid>
    </source>
</reference>
<keyword evidence="2" id="KW-0614">Plasmid</keyword>
<geneLocation type="plasmid" evidence="3">
    <name>psms7</name>
</geneLocation>
<dbReference type="Proteomes" id="UP000204551">
    <property type="component" value="Plasmid pSMS7"/>
</dbReference>
<keyword evidence="1" id="KW-0812">Transmembrane</keyword>
<feature type="transmembrane region" description="Helical" evidence="1">
    <location>
        <begin position="7"/>
        <end position="29"/>
    </location>
</feature>
<dbReference type="RefSeq" id="WP_157731010.1">
    <property type="nucleotide sequence ID" value="NZ_CP022516.1"/>
</dbReference>
<gene>
    <name evidence="2" type="ORF">AREALGSMS7_05004</name>
</gene>
<dbReference type="EMBL" id="CP022516">
    <property type="protein sequence ID" value="ASO08379.1"/>
    <property type="molecule type" value="Genomic_DNA"/>
</dbReference>
<protein>
    <submittedName>
        <fullName evidence="2">Uncharacterized protein</fullName>
    </submittedName>
</protein>
<proteinExistence type="predicted"/>
<dbReference type="KEGG" id="aalg:AREALGSMS7_05004"/>
<evidence type="ECO:0000313" key="3">
    <source>
        <dbReference type="Proteomes" id="UP000204551"/>
    </source>
</evidence>
<name>A0A221V482_9FLAO</name>
<organism evidence="2 3">
    <name type="scientific">Arenibacter algicola</name>
    <dbReference type="NCBI Taxonomy" id="616991"/>
    <lineage>
        <taxon>Bacteria</taxon>
        <taxon>Pseudomonadati</taxon>
        <taxon>Bacteroidota</taxon>
        <taxon>Flavobacteriia</taxon>
        <taxon>Flavobacteriales</taxon>
        <taxon>Flavobacteriaceae</taxon>
        <taxon>Arenibacter</taxon>
    </lineage>
</organism>